<evidence type="ECO:0000256" key="7">
    <source>
        <dbReference type="ARBA" id="ARBA00023015"/>
    </source>
</evidence>
<proteinExistence type="predicted"/>
<reference evidence="15 16" key="1">
    <citation type="submission" date="2016-03" db="EMBL/GenBank/DDBJ databases">
        <title>Photobacterium proteolyticum sp. nov. a protease producing bacterium isolated from ocean sediments of Laizhou Bay.</title>
        <authorList>
            <person name="Li Y."/>
        </authorList>
    </citation>
    <scope>NUCLEOTIDE SEQUENCE [LARGE SCALE GENOMIC DNA]</scope>
    <source>
        <strain evidence="15 16">R-40508</strain>
    </source>
</reference>
<feature type="domain" description="HTH merR-type" evidence="14">
    <location>
        <begin position="1"/>
        <end position="69"/>
    </location>
</feature>
<evidence type="ECO:0000256" key="2">
    <source>
        <dbReference type="ARBA" id="ARBA00011738"/>
    </source>
</evidence>
<keyword evidence="4" id="KW-0963">Cytoplasm</keyword>
<comment type="subcellular location">
    <subcellularLocation>
        <location evidence="1">Cytoplasm</location>
    </subcellularLocation>
</comment>
<keyword evidence="6" id="KW-0186">Copper</keyword>
<protein>
    <recommendedName>
        <fullName evidence="3">HTH-type transcriptional regulator CueR</fullName>
    </recommendedName>
    <alternativeName>
        <fullName evidence="12">Copper efflux regulator</fullName>
    </alternativeName>
    <alternativeName>
        <fullName evidence="11">Copper export regulator</fullName>
    </alternativeName>
</protein>
<keyword evidence="13" id="KW-0175">Coiled coil</keyword>
<dbReference type="Gene3D" id="1.10.1660.10">
    <property type="match status" value="1"/>
</dbReference>
<evidence type="ECO:0000256" key="13">
    <source>
        <dbReference type="SAM" id="Coils"/>
    </source>
</evidence>
<keyword evidence="16" id="KW-1185">Reference proteome</keyword>
<dbReference type="SUPFAM" id="SSF46955">
    <property type="entry name" value="Putative DNA-binding domain"/>
    <property type="match status" value="1"/>
</dbReference>
<dbReference type="InterPro" id="IPR015358">
    <property type="entry name" value="Tscrpt_reg_MerR_DNA-bd"/>
</dbReference>
<evidence type="ECO:0000256" key="9">
    <source>
        <dbReference type="ARBA" id="ARBA00023159"/>
    </source>
</evidence>
<keyword evidence="7" id="KW-0805">Transcription regulation</keyword>
<evidence type="ECO:0000256" key="12">
    <source>
        <dbReference type="ARBA" id="ARBA00032335"/>
    </source>
</evidence>
<dbReference type="PRINTS" id="PR00040">
    <property type="entry name" value="HTHMERR"/>
</dbReference>
<evidence type="ECO:0000256" key="5">
    <source>
        <dbReference type="ARBA" id="ARBA00022723"/>
    </source>
</evidence>
<dbReference type="GO" id="GO:0005507">
    <property type="term" value="F:copper ion binding"/>
    <property type="evidence" value="ECO:0007669"/>
    <property type="project" value="InterPro"/>
</dbReference>
<dbReference type="CDD" id="cd01108">
    <property type="entry name" value="HTH_CueR"/>
    <property type="match status" value="1"/>
</dbReference>
<dbReference type="RefSeq" id="WP_068329906.1">
    <property type="nucleotide sequence ID" value="NZ_LVHF01000012.1"/>
</dbReference>
<dbReference type="GO" id="GO:0045893">
    <property type="term" value="P:positive regulation of DNA-templated transcription"/>
    <property type="evidence" value="ECO:0007669"/>
    <property type="project" value="InterPro"/>
</dbReference>
<comment type="caution">
    <text evidence="15">The sequence shown here is derived from an EMBL/GenBank/DDBJ whole genome shotgun (WGS) entry which is preliminary data.</text>
</comment>
<dbReference type="PROSITE" id="PS00552">
    <property type="entry name" value="HTH_MERR_1"/>
    <property type="match status" value="1"/>
</dbReference>
<name>A0A178KMS2_9GAMM</name>
<dbReference type="InterPro" id="IPR047057">
    <property type="entry name" value="MerR_fam"/>
</dbReference>
<feature type="coiled-coil region" evidence="13">
    <location>
        <begin position="81"/>
        <end position="111"/>
    </location>
</feature>
<dbReference type="GO" id="GO:0005737">
    <property type="term" value="C:cytoplasm"/>
    <property type="evidence" value="ECO:0007669"/>
    <property type="project" value="UniProtKB-SubCell"/>
</dbReference>
<gene>
    <name evidence="15" type="ORF">A3K86_07315</name>
</gene>
<keyword evidence="10" id="KW-0804">Transcription</keyword>
<keyword evidence="8" id="KW-0238">DNA-binding</keyword>
<dbReference type="InterPro" id="IPR009061">
    <property type="entry name" value="DNA-bd_dom_put_sf"/>
</dbReference>
<dbReference type="GO" id="GO:0003677">
    <property type="term" value="F:DNA binding"/>
    <property type="evidence" value="ECO:0007669"/>
    <property type="project" value="UniProtKB-KW"/>
</dbReference>
<dbReference type="STRING" id="858640.A3K86_07315"/>
<dbReference type="AlphaFoldDB" id="A0A178KMS2"/>
<dbReference type="Pfam" id="PF00376">
    <property type="entry name" value="MerR"/>
    <property type="match status" value="1"/>
</dbReference>
<dbReference type="NCBIfam" id="TIGR02044">
    <property type="entry name" value="CueR"/>
    <property type="match status" value="1"/>
</dbReference>
<evidence type="ECO:0000259" key="14">
    <source>
        <dbReference type="PROSITE" id="PS50937"/>
    </source>
</evidence>
<dbReference type="Pfam" id="PF09278">
    <property type="entry name" value="MerR-DNA-bind"/>
    <property type="match status" value="1"/>
</dbReference>
<evidence type="ECO:0000256" key="3">
    <source>
        <dbReference type="ARBA" id="ARBA00017250"/>
    </source>
</evidence>
<evidence type="ECO:0000256" key="1">
    <source>
        <dbReference type="ARBA" id="ARBA00004496"/>
    </source>
</evidence>
<dbReference type="GO" id="GO:0003700">
    <property type="term" value="F:DNA-binding transcription factor activity"/>
    <property type="evidence" value="ECO:0007669"/>
    <property type="project" value="InterPro"/>
</dbReference>
<evidence type="ECO:0000256" key="6">
    <source>
        <dbReference type="ARBA" id="ARBA00023008"/>
    </source>
</evidence>
<evidence type="ECO:0000256" key="4">
    <source>
        <dbReference type="ARBA" id="ARBA00022490"/>
    </source>
</evidence>
<dbReference type="PROSITE" id="PS50937">
    <property type="entry name" value="HTH_MERR_2"/>
    <property type="match status" value="1"/>
</dbReference>
<evidence type="ECO:0000256" key="10">
    <source>
        <dbReference type="ARBA" id="ARBA00023163"/>
    </source>
</evidence>
<dbReference type="Proteomes" id="UP000078503">
    <property type="component" value="Unassembled WGS sequence"/>
</dbReference>
<keyword evidence="9" id="KW-0010">Activator</keyword>
<dbReference type="InterPro" id="IPR011789">
    <property type="entry name" value="CueR"/>
</dbReference>
<organism evidence="15 16">
    <name type="scientific">Photobacterium jeanii</name>
    <dbReference type="NCBI Taxonomy" id="858640"/>
    <lineage>
        <taxon>Bacteria</taxon>
        <taxon>Pseudomonadati</taxon>
        <taxon>Pseudomonadota</taxon>
        <taxon>Gammaproteobacteria</taxon>
        <taxon>Vibrionales</taxon>
        <taxon>Vibrionaceae</taxon>
        <taxon>Photobacterium</taxon>
    </lineage>
</organism>
<dbReference type="EMBL" id="LVHF01000012">
    <property type="protein sequence ID" value="OAN18688.1"/>
    <property type="molecule type" value="Genomic_DNA"/>
</dbReference>
<dbReference type="PANTHER" id="PTHR30204">
    <property type="entry name" value="REDOX-CYCLING DRUG-SENSING TRANSCRIPTIONAL ACTIVATOR SOXR"/>
    <property type="match status" value="1"/>
</dbReference>
<dbReference type="OrthoDB" id="9802039at2"/>
<dbReference type="PANTHER" id="PTHR30204:SF16">
    <property type="entry name" value="HTH-TYPE TRANSCRIPTIONAL REGULATOR CUER"/>
    <property type="match status" value="1"/>
</dbReference>
<dbReference type="SMART" id="SM00422">
    <property type="entry name" value="HTH_MERR"/>
    <property type="match status" value="1"/>
</dbReference>
<accession>A0A178KMS2</accession>
<evidence type="ECO:0000313" key="15">
    <source>
        <dbReference type="EMBL" id="OAN18688.1"/>
    </source>
</evidence>
<evidence type="ECO:0000313" key="16">
    <source>
        <dbReference type="Proteomes" id="UP000078503"/>
    </source>
</evidence>
<dbReference type="InterPro" id="IPR000551">
    <property type="entry name" value="MerR-type_HTH_dom"/>
</dbReference>
<evidence type="ECO:0000256" key="11">
    <source>
        <dbReference type="ARBA" id="ARBA00031472"/>
    </source>
</evidence>
<sequence length="141" mass="15866">MNISEIAKQTDLTTKTIRFYEDKGIISAPQRASNGYRRYNQTHVAELNLIRRSRMVGFNLEECKALLALSRDPERKSADVKEKAQEKLAEIDHKIAELQHMKLTLETLTEQCPGNEGSACPIIEGLQGDSFQSSCCKKSHA</sequence>
<evidence type="ECO:0000256" key="8">
    <source>
        <dbReference type="ARBA" id="ARBA00023125"/>
    </source>
</evidence>
<keyword evidence="5" id="KW-0479">Metal-binding</keyword>
<comment type="subunit">
    <text evidence="2">Homodimer.</text>
</comment>